<comment type="similarity">
    <text evidence="5">Belongs to the ABC transporter superfamily. Macrolide exporter (TC 3.A.1.122) family.</text>
</comment>
<evidence type="ECO:0000256" key="4">
    <source>
        <dbReference type="ARBA" id="ARBA00022840"/>
    </source>
</evidence>
<dbReference type="SMART" id="SM00382">
    <property type="entry name" value="AAA"/>
    <property type="match status" value="1"/>
</dbReference>
<dbReference type="InterPro" id="IPR017911">
    <property type="entry name" value="MacB-like_ATP-bd"/>
</dbReference>
<dbReference type="GO" id="GO:0022857">
    <property type="term" value="F:transmembrane transporter activity"/>
    <property type="evidence" value="ECO:0007669"/>
    <property type="project" value="TreeGrafter"/>
</dbReference>
<evidence type="ECO:0000313" key="7">
    <source>
        <dbReference type="EMBL" id="RIV76787.1"/>
    </source>
</evidence>
<keyword evidence="4 7" id="KW-0067">ATP-binding</keyword>
<evidence type="ECO:0000256" key="5">
    <source>
        <dbReference type="ARBA" id="ARBA00038388"/>
    </source>
</evidence>
<dbReference type="PANTHER" id="PTHR24220:SF659">
    <property type="entry name" value="TRANSPORTER, PUTATIVE-RELATED"/>
    <property type="match status" value="1"/>
</dbReference>
<accession>A0A418NFW3</accession>
<gene>
    <name evidence="7" type="ORF">D2V04_11540</name>
</gene>
<sequence>MTNPSLAISARNLTLTLGQTGAPVDILRGVDLDVAQGEILALLGPSGSGKSSLMAVLSGLERASGGSLTVAGQDFAAMDEDALALARRGHIGIVLQAFHLLPTMTALENVATPMELTGASDVQARARAELEAVGLGHRLDHFPTQLSGGEQQRVAIARATALRPSLIFADEPTGNLDVATGHGIIDLLFARRAETGATLLVITHDPELAERCDRVVTIEDGRIASDRRG</sequence>
<keyword evidence="1" id="KW-0813">Transport</keyword>
<evidence type="ECO:0000313" key="8">
    <source>
        <dbReference type="Proteomes" id="UP000285092"/>
    </source>
</evidence>
<dbReference type="InterPro" id="IPR003593">
    <property type="entry name" value="AAA+_ATPase"/>
</dbReference>
<dbReference type="CDD" id="cd03255">
    <property type="entry name" value="ABC_MJ0796_LolCDE_FtsE"/>
    <property type="match status" value="1"/>
</dbReference>
<dbReference type="PANTHER" id="PTHR24220">
    <property type="entry name" value="IMPORT ATP-BINDING PROTEIN"/>
    <property type="match status" value="1"/>
</dbReference>
<dbReference type="FunFam" id="3.40.50.300:FF:000032">
    <property type="entry name" value="Export ABC transporter ATP-binding protein"/>
    <property type="match status" value="1"/>
</dbReference>
<dbReference type="SUPFAM" id="SSF52540">
    <property type="entry name" value="P-loop containing nucleoside triphosphate hydrolases"/>
    <property type="match status" value="1"/>
</dbReference>
<keyword evidence="2" id="KW-1003">Cell membrane</keyword>
<protein>
    <submittedName>
        <fullName evidence="7">ABC transporter ATP-binding protein</fullName>
    </submittedName>
</protein>
<organism evidence="7 8">
    <name type="scientific">Pelagerythrobacter aerophilus</name>
    <dbReference type="NCBI Taxonomy" id="2306995"/>
    <lineage>
        <taxon>Bacteria</taxon>
        <taxon>Pseudomonadati</taxon>
        <taxon>Pseudomonadota</taxon>
        <taxon>Alphaproteobacteria</taxon>
        <taxon>Sphingomonadales</taxon>
        <taxon>Erythrobacteraceae</taxon>
        <taxon>Pelagerythrobacter</taxon>
    </lineage>
</organism>
<dbReference type="GO" id="GO:0098796">
    <property type="term" value="C:membrane protein complex"/>
    <property type="evidence" value="ECO:0007669"/>
    <property type="project" value="UniProtKB-ARBA"/>
</dbReference>
<dbReference type="EMBL" id="QXFK01000018">
    <property type="protein sequence ID" value="RIV76787.1"/>
    <property type="molecule type" value="Genomic_DNA"/>
</dbReference>
<comment type="caution">
    <text evidence="7">The sequence shown here is derived from an EMBL/GenBank/DDBJ whole genome shotgun (WGS) entry which is preliminary data.</text>
</comment>
<name>A0A418NFW3_9SPHN</name>
<dbReference type="InterPro" id="IPR017871">
    <property type="entry name" value="ABC_transporter-like_CS"/>
</dbReference>
<dbReference type="GO" id="GO:0005524">
    <property type="term" value="F:ATP binding"/>
    <property type="evidence" value="ECO:0007669"/>
    <property type="project" value="UniProtKB-KW"/>
</dbReference>
<dbReference type="GO" id="GO:0016887">
    <property type="term" value="F:ATP hydrolysis activity"/>
    <property type="evidence" value="ECO:0007669"/>
    <property type="project" value="InterPro"/>
</dbReference>
<evidence type="ECO:0000256" key="1">
    <source>
        <dbReference type="ARBA" id="ARBA00022448"/>
    </source>
</evidence>
<dbReference type="GO" id="GO:0005886">
    <property type="term" value="C:plasma membrane"/>
    <property type="evidence" value="ECO:0007669"/>
    <property type="project" value="TreeGrafter"/>
</dbReference>
<dbReference type="PROSITE" id="PS00211">
    <property type="entry name" value="ABC_TRANSPORTER_1"/>
    <property type="match status" value="1"/>
</dbReference>
<dbReference type="InterPro" id="IPR003439">
    <property type="entry name" value="ABC_transporter-like_ATP-bd"/>
</dbReference>
<dbReference type="OrthoDB" id="9802264at2"/>
<proteinExistence type="inferred from homology"/>
<dbReference type="RefSeq" id="WP_119513845.1">
    <property type="nucleotide sequence ID" value="NZ_QXFK01000018.1"/>
</dbReference>
<keyword evidence="8" id="KW-1185">Reference proteome</keyword>
<dbReference type="InterPro" id="IPR015854">
    <property type="entry name" value="ABC_transpr_LolD-like"/>
</dbReference>
<dbReference type="Pfam" id="PF00005">
    <property type="entry name" value="ABC_tran"/>
    <property type="match status" value="1"/>
</dbReference>
<dbReference type="InterPro" id="IPR027417">
    <property type="entry name" value="P-loop_NTPase"/>
</dbReference>
<keyword evidence="3" id="KW-0547">Nucleotide-binding</keyword>
<evidence type="ECO:0000259" key="6">
    <source>
        <dbReference type="PROSITE" id="PS50893"/>
    </source>
</evidence>
<keyword evidence="2" id="KW-0472">Membrane</keyword>
<evidence type="ECO:0000256" key="3">
    <source>
        <dbReference type="ARBA" id="ARBA00022741"/>
    </source>
</evidence>
<dbReference type="Gene3D" id="3.40.50.300">
    <property type="entry name" value="P-loop containing nucleotide triphosphate hydrolases"/>
    <property type="match status" value="1"/>
</dbReference>
<reference evidence="7 8" key="1">
    <citation type="submission" date="2018-08" db="EMBL/GenBank/DDBJ databases">
        <title>Altererythrobacter sp.Ery1 and Ery12, the genome sequencing of novel strains in genus Alterythrobacter.</title>
        <authorList>
            <person name="Cheng H."/>
            <person name="Wu Y.-H."/>
            <person name="Fang C."/>
            <person name="Xu X.-W."/>
        </authorList>
    </citation>
    <scope>NUCLEOTIDE SEQUENCE [LARGE SCALE GENOMIC DNA]</scope>
    <source>
        <strain evidence="7 8">Ery1</strain>
    </source>
</reference>
<evidence type="ECO:0000256" key="2">
    <source>
        <dbReference type="ARBA" id="ARBA00022519"/>
    </source>
</evidence>
<dbReference type="Proteomes" id="UP000285092">
    <property type="component" value="Unassembled WGS sequence"/>
</dbReference>
<keyword evidence="2" id="KW-0997">Cell inner membrane</keyword>
<feature type="domain" description="ABC transporter" evidence="6">
    <location>
        <begin position="8"/>
        <end position="229"/>
    </location>
</feature>
<dbReference type="AlphaFoldDB" id="A0A418NFW3"/>
<dbReference type="PROSITE" id="PS50893">
    <property type="entry name" value="ABC_TRANSPORTER_2"/>
    <property type="match status" value="1"/>
</dbReference>